<comment type="caution">
    <text evidence="2">The sequence shown here is derived from an EMBL/GenBank/DDBJ whole genome shotgun (WGS) entry which is preliminary data.</text>
</comment>
<protein>
    <recommendedName>
        <fullName evidence="4">DUF2141 domain-containing protein</fullName>
    </recommendedName>
</protein>
<dbReference type="InterPro" id="IPR018673">
    <property type="entry name" value="DUF2141"/>
</dbReference>
<keyword evidence="3" id="KW-1185">Reference proteome</keyword>
<keyword evidence="1" id="KW-0732">Signal</keyword>
<evidence type="ECO:0000313" key="3">
    <source>
        <dbReference type="Proteomes" id="UP000321523"/>
    </source>
</evidence>
<evidence type="ECO:0000313" key="2">
    <source>
        <dbReference type="EMBL" id="GEO43109.1"/>
    </source>
</evidence>
<organism evidence="2 3">
    <name type="scientific">Skermanella aerolata</name>
    <dbReference type="NCBI Taxonomy" id="393310"/>
    <lineage>
        <taxon>Bacteria</taxon>
        <taxon>Pseudomonadati</taxon>
        <taxon>Pseudomonadota</taxon>
        <taxon>Alphaproteobacteria</taxon>
        <taxon>Rhodospirillales</taxon>
        <taxon>Azospirillaceae</taxon>
        <taxon>Skermanella</taxon>
    </lineage>
</organism>
<dbReference type="Proteomes" id="UP000321523">
    <property type="component" value="Unassembled WGS sequence"/>
</dbReference>
<evidence type="ECO:0008006" key="4">
    <source>
        <dbReference type="Google" id="ProtNLM"/>
    </source>
</evidence>
<accession>A0A512E300</accession>
<dbReference type="OrthoDB" id="7189112at2"/>
<name>A0A512E300_9PROT</name>
<feature type="chain" id="PRO_5022230982" description="DUF2141 domain-containing protein" evidence="1">
    <location>
        <begin position="19"/>
        <end position="163"/>
    </location>
</feature>
<sequence length="163" mass="17809">MRAVLTFLLTLFAPAVNASELRITVEGIRSPQGTLLIGLYDSFESFTRAIELSDKDGFLNDPSRFAAVALRANAAMKSAVVLTNLDPGQYTIILFHDENGNGKLDKNALGVPTEPYGFSNNVRGFLGPPDFEEAIMEINAGDKAVRIALIYHDLTGTYDEEPR</sequence>
<gene>
    <name evidence="2" type="ORF">SAE02_72570</name>
</gene>
<reference evidence="2 3" key="1">
    <citation type="submission" date="2019-07" db="EMBL/GenBank/DDBJ databases">
        <title>Whole genome shotgun sequence of Skermanella aerolata NBRC 106429.</title>
        <authorList>
            <person name="Hosoyama A."/>
            <person name="Uohara A."/>
            <person name="Ohji S."/>
            <person name="Ichikawa N."/>
        </authorList>
    </citation>
    <scope>NUCLEOTIDE SEQUENCE [LARGE SCALE GENOMIC DNA]</scope>
    <source>
        <strain evidence="2 3">NBRC 106429</strain>
    </source>
</reference>
<dbReference type="AlphaFoldDB" id="A0A512E300"/>
<dbReference type="RefSeq" id="WP_052832765.1">
    <property type="nucleotide sequence ID" value="NZ_BJYZ01000063.1"/>
</dbReference>
<evidence type="ECO:0000256" key="1">
    <source>
        <dbReference type="SAM" id="SignalP"/>
    </source>
</evidence>
<proteinExistence type="predicted"/>
<dbReference type="Pfam" id="PF09912">
    <property type="entry name" value="DUF2141"/>
    <property type="match status" value="1"/>
</dbReference>
<dbReference type="EMBL" id="BJYZ01000063">
    <property type="protein sequence ID" value="GEO43109.1"/>
    <property type="molecule type" value="Genomic_DNA"/>
</dbReference>
<feature type="signal peptide" evidence="1">
    <location>
        <begin position="1"/>
        <end position="18"/>
    </location>
</feature>